<comment type="caution">
    <text evidence="5">The sequence shown here is derived from an EMBL/GenBank/DDBJ whole genome shotgun (WGS) entry which is preliminary data.</text>
</comment>
<comment type="similarity">
    <text evidence="2">Belongs to the bacterial solute-binding protein SsuA/TauA family.</text>
</comment>
<dbReference type="InterPro" id="IPR015168">
    <property type="entry name" value="SsuA/THI5"/>
</dbReference>
<evidence type="ECO:0000259" key="4">
    <source>
        <dbReference type="Pfam" id="PF09084"/>
    </source>
</evidence>
<keyword evidence="3" id="KW-0732">Signal</keyword>
<gene>
    <name evidence="5" type="ORF">GKO32_16930</name>
</gene>
<reference evidence="5 6" key="1">
    <citation type="submission" date="2019-11" db="EMBL/GenBank/DDBJ databases">
        <title>Draft genome of Amycolatopsis RM579.</title>
        <authorList>
            <person name="Duangmal K."/>
            <person name="Mingma R."/>
        </authorList>
    </citation>
    <scope>NUCLEOTIDE SEQUENCE [LARGE SCALE GENOMIC DNA]</scope>
    <source>
        <strain evidence="5 6">RM579</strain>
    </source>
</reference>
<keyword evidence="6" id="KW-1185">Reference proteome</keyword>
<dbReference type="PANTHER" id="PTHR30024:SF47">
    <property type="entry name" value="TAURINE-BINDING PERIPLASMIC PROTEIN"/>
    <property type="match status" value="1"/>
</dbReference>
<accession>A0A6N7Z3F9</accession>
<dbReference type="Proteomes" id="UP000440096">
    <property type="component" value="Unassembled WGS sequence"/>
</dbReference>
<comment type="subcellular location">
    <subcellularLocation>
        <location evidence="1">Periplasm</location>
    </subcellularLocation>
</comment>
<organism evidence="5 6">
    <name type="scientific">Amycolatopsis pithecellobii</name>
    <dbReference type="NCBI Taxonomy" id="664692"/>
    <lineage>
        <taxon>Bacteria</taxon>
        <taxon>Bacillati</taxon>
        <taxon>Actinomycetota</taxon>
        <taxon>Actinomycetes</taxon>
        <taxon>Pseudonocardiales</taxon>
        <taxon>Pseudonocardiaceae</taxon>
        <taxon>Amycolatopsis</taxon>
    </lineage>
</organism>
<protein>
    <recommendedName>
        <fullName evidence="4">SsuA/THI5-like domain-containing protein</fullName>
    </recommendedName>
</protein>
<evidence type="ECO:0000256" key="1">
    <source>
        <dbReference type="ARBA" id="ARBA00004418"/>
    </source>
</evidence>
<dbReference type="AlphaFoldDB" id="A0A6N7Z3F9"/>
<evidence type="ECO:0000256" key="3">
    <source>
        <dbReference type="ARBA" id="ARBA00022729"/>
    </source>
</evidence>
<sequence>MREGNGMTVRVNGPNRATSTGRARLLAAVAGAVVALSLTITACGSDSTADDGNSGPLKIRVAYGPGFGSLPVVIAAEKGYFKANGLDVTLTEGLDLAAYLGALGAQFDVVMGLPPGILQASGRGVALTVISGLNRTDAAHVNNPVLTKDATIKSAADLAGKTVGVPTLTGISADAVRYVVRQQTGKDVKLVQVPPDAMADQITAGRIDAAVSAIPYFTGVESRGIRVLDDVVIQAVKLATGNKDDSALLGAFIATPSYVDKHPEVATAWRKSLQQGADFIAANEKEARAILQQHAKLPAAVAANAPLPNFVATTSAADFQPFVTIGETIGSLRKTPDLGTLIHQEK</sequence>
<dbReference type="EMBL" id="WMBA01000024">
    <property type="protein sequence ID" value="MTD55649.1"/>
    <property type="molecule type" value="Genomic_DNA"/>
</dbReference>
<proteinExistence type="inferred from homology"/>
<dbReference type="Pfam" id="PF09084">
    <property type="entry name" value="NMT1"/>
    <property type="match status" value="1"/>
</dbReference>
<name>A0A6N7Z3F9_9PSEU</name>
<feature type="domain" description="SsuA/THI5-like" evidence="4">
    <location>
        <begin position="70"/>
        <end position="287"/>
    </location>
</feature>
<dbReference type="SUPFAM" id="SSF53850">
    <property type="entry name" value="Periplasmic binding protein-like II"/>
    <property type="match status" value="1"/>
</dbReference>
<evidence type="ECO:0000256" key="2">
    <source>
        <dbReference type="ARBA" id="ARBA00010742"/>
    </source>
</evidence>
<evidence type="ECO:0000313" key="6">
    <source>
        <dbReference type="Proteomes" id="UP000440096"/>
    </source>
</evidence>
<dbReference type="PANTHER" id="PTHR30024">
    <property type="entry name" value="ALIPHATIC SULFONATES-BINDING PROTEIN-RELATED"/>
    <property type="match status" value="1"/>
</dbReference>
<evidence type="ECO:0000313" key="5">
    <source>
        <dbReference type="EMBL" id="MTD55649.1"/>
    </source>
</evidence>
<dbReference type="GO" id="GO:0042597">
    <property type="term" value="C:periplasmic space"/>
    <property type="evidence" value="ECO:0007669"/>
    <property type="project" value="UniProtKB-SubCell"/>
</dbReference>
<dbReference type="Gene3D" id="3.40.190.10">
    <property type="entry name" value="Periplasmic binding protein-like II"/>
    <property type="match status" value="2"/>
</dbReference>
<dbReference type="OrthoDB" id="8135527at2"/>